<dbReference type="InterPro" id="IPR057860">
    <property type="entry name" value="HEAT_RRP12_N"/>
</dbReference>
<feature type="compositionally biased region" description="Acidic residues" evidence="4">
    <location>
        <begin position="340"/>
        <end position="356"/>
    </location>
</feature>
<evidence type="ECO:0000313" key="7">
    <source>
        <dbReference type="EMBL" id="LAB67131.1"/>
    </source>
</evidence>
<dbReference type="GO" id="GO:0005634">
    <property type="term" value="C:nucleus"/>
    <property type="evidence" value="ECO:0007669"/>
    <property type="project" value="UniProtKB-SubCell"/>
</dbReference>
<comment type="similarity">
    <text evidence="2">Belongs to the RRP12 family.</text>
</comment>
<feature type="compositionally biased region" description="Acidic residues" evidence="4">
    <location>
        <begin position="1209"/>
        <end position="1224"/>
    </location>
</feature>
<dbReference type="EMBL" id="IACF01001430">
    <property type="protein sequence ID" value="LAB67131.1"/>
    <property type="molecule type" value="mRNA"/>
</dbReference>
<accession>A0A2P2HZC8</accession>
<dbReference type="InterPro" id="IPR011989">
    <property type="entry name" value="ARM-like"/>
</dbReference>
<reference evidence="8" key="1">
    <citation type="submission" date="2017-11" db="EMBL/GenBank/DDBJ databases">
        <title>The sensing device of the deep-sea amphipod.</title>
        <authorList>
            <person name="Kobayashi H."/>
            <person name="Nagahama T."/>
            <person name="Arai W."/>
            <person name="Sasagawa Y."/>
            <person name="Umeda M."/>
            <person name="Hayashi T."/>
            <person name="Nikaido I."/>
            <person name="Watanabe H."/>
            <person name="Oguri K."/>
            <person name="Kitazato H."/>
            <person name="Fujioka K."/>
            <person name="Kido Y."/>
            <person name="Takami H."/>
        </authorList>
    </citation>
    <scope>NUCLEOTIDE SEQUENCE</scope>
    <source>
        <tissue evidence="8">Whole body</tissue>
    </source>
</reference>
<dbReference type="InterPro" id="IPR012978">
    <property type="entry name" value="HEAT_RRP12"/>
</dbReference>
<dbReference type="PANTHER" id="PTHR48287">
    <property type="entry name" value="ARM REPEAT SUPERFAMILY PROTEIN"/>
    <property type="match status" value="1"/>
</dbReference>
<name>A0A2P2HZC8_9CRUS</name>
<feature type="region of interest" description="Disordered" evidence="4">
    <location>
        <begin position="1358"/>
        <end position="1385"/>
    </location>
</feature>
<keyword evidence="3" id="KW-0539">Nucleus</keyword>
<feature type="compositionally biased region" description="Basic residues" evidence="4">
    <location>
        <begin position="1254"/>
        <end position="1264"/>
    </location>
</feature>
<proteinExistence type="evidence at transcript level"/>
<dbReference type="PANTHER" id="PTHR48287:SF1">
    <property type="entry name" value="ARM REPEAT SUPERFAMILY PROTEIN"/>
    <property type="match status" value="1"/>
</dbReference>
<dbReference type="Pfam" id="PF08161">
    <property type="entry name" value="RRP12_HEAT"/>
    <property type="match status" value="1"/>
</dbReference>
<reference evidence="7" key="2">
    <citation type="journal article" date="2018" name="Biosci. Biotechnol. Biochem.">
        <title>Polysaccharide hydrolase of the hadal zone amphipods Hirondellea gigas.</title>
        <authorList>
            <person name="Kobayashi H."/>
            <person name="Nagahama T."/>
            <person name="Arai W."/>
            <person name="Sasagawa Y."/>
            <person name="Umeda M."/>
            <person name="Hayashi T."/>
            <person name="Nikaido I."/>
            <person name="Watanabe H."/>
            <person name="Oguri K."/>
            <person name="Kitazato H."/>
            <person name="Fujioka K."/>
            <person name="Kido Y."/>
            <person name="Takami H."/>
        </authorList>
    </citation>
    <scope>NUCLEOTIDE SEQUENCE</scope>
    <source>
        <tissue evidence="7">Whole body</tissue>
    </source>
</reference>
<evidence type="ECO:0000256" key="4">
    <source>
        <dbReference type="SAM" id="MobiDB-lite"/>
    </source>
</evidence>
<feature type="compositionally biased region" description="Basic and acidic residues" evidence="4">
    <location>
        <begin position="1196"/>
        <end position="1208"/>
    </location>
</feature>
<organism evidence="7">
    <name type="scientific">Hirondellea gigas</name>
    <dbReference type="NCBI Taxonomy" id="1518452"/>
    <lineage>
        <taxon>Eukaryota</taxon>
        <taxon>Metazoa</taxon>
        <taxon>Ecdysozoa</taxon>
        <taxon>Arthropoda</taxon>
        <taxon>Crustacea</taxon>
        <taxon>Multicrustacea</taxon>
        <taxon>Malacostraca</taxon>
        <taxon>Eumalacostraca</taxon>
        <taxon>Peracarida</taxon>
        <taxon>Amphipoda</taxon>
        <taxon>Amphilochidea</taxon>
        <taxon>Lysianassida</taxon>
        <taxon>Lysianassidira</taxon>
        <taxon>Lysianassoidea</taxon>
        <taxon>Lysianassidae</taxon>
        <taxon>Hirondellea</taxon>
    </lineage>
</organism>
<feature type="domain" description="RRP12 N-terminal HEAT" evidence="6">
    <location>
        <begin position="162"/>
        <end position="314"/>
    </location>
</feature>
<feature type="compositionally biased region" description="Acidic residues" evidence="4">
    <location>
        <begin position="1271"/>
        <end position="1285"/>
    </location>
</feature>
<feature type="region of interest" description="Disordered" evidence="4">
    <location>
        <begin position="1196"/>
        <end position="1318"/>
    </location>
</feature>
<comment type="subcellular location">
    <subcellularLocation>
        <location evidence="1">Nucleus</location>
    </subcellularLocation>
</comment>
<feature type="region of interest" description="Disordered" evidence="4">
    <location>
        <begin position="1447"/>
        <end position="1467"/>
    </location>
</feature>
<evidence type="ECO:0000313" key="8">
    <source>
        <dbReference type="EMBL" id="LAC20939.1"/>
    </source>
</evidence>
<feature type="region of interest" description="Disordered" evidence="4">
    <location>
        <begin position="1"/>
        <end position="27"/>
    </location>
</feature>
<evidence type="ECO:0000259" key="6">
    <source>
        <dbReference type="Pfam" id="PF25772"/>
    </source>
</evidence>
<feature type="domain" description="RRP12 HEAT" evidence="5">
    <location>
        <begin position="532"/>
        <end position="813"/>
    </location>
</feature>
<evidence type="ECO:0000256" key="1">
    <source>
        <dbReference type="ARBA" id="ARBA00004123"/>
    </source>
</evidence>
<evidence type="ECO:0000256" key="3">
    <source>
        <dbReference type="ARBA" id="ARBA00023242"/>
    </source>
</evidence>
<dbReference type="Gene3D" id="1.25.10.10">
    <property type="entry name" value="Leucine-rich Repeat Variant"/>
    <property type="match status" value="1"/>
</dbReference>
<dbReference type="SUPFAM" id="SSF48371">
    <property type="entry name" value="ARM repeat"/>
    <property type="match status" value="1"/>
</dbReference>
<evidence type="ECO:0000256" key="2">
    <source>
        <dbReference type="ARBA" id="ARBA00007690"/>
    </source>
</evidence>
<dbReference type="InterPro" id="IPR052087">
    <property type="entry name" value="RRP12"/>
</dbReference>
<dbReference type="InterPro" id="IPR016024">
    <property type="entry name" value="ARM-type_fold"/>
</dbReference>
<dbReference type="EMBL" id="IACT01001596">
    <property type="protein sequence ID" value="LAC20939.1"/>
    <property type="molecule type" value="mRNA"/>
</dbReference>
<feature type="compositionally biased region" description="Basic residues" evidence="4">
    <location>
        <begin position="1"/>
        <end position="20"/>
    </location>
</feature>
<feature type="compositionally biased region" description="Basic residues" evidence="4">
    <location>
        <begin position="1449"/>
        <end position="1467"/>
    </location>
</feature>
<dbReference type="Pfam" id="PF25772">
    <property type="entry name" value="HEAT_RRP12_N"/>
    <property type="match status" value="1"/>
</dbReference>
<sequence>MGGLKMKRLKGGAKAHKWKKGQSCISNPETNKFRTQATKGFFETIKNSGLTEDAVAQHQLVMKSLPSAATQSVHLLAITDDLDMPCPSLMSVPRSLPSAKLSIGYNPPPKEVTPKTIVDIQQEMEDMSVNEDDDLKSQAKTFATRFTTCSIPAFENFFNKLSVESEHQVMMLSFHATVQEIIKQKNLPETSSSYFVAIIMSLEGILDKADQVAAGLALLVRVIKNVPLAVLRAKCDIFGGILNTIISTYQDSDNVQLLTHVLGCLSILLRAQQVALWYCDDQLKTWLKNIMVFTMHGQPRVRKSGQYNVSAVLKGSEFMVSSPLRSISDCKINSPGTDTDPLDEDMEGEAVEEEKEEDKSDVPAAAVTPALEVHPGSDLVADFLIGQLQAGGSNTTPAAKKNLLHMLVFTRQIIAAMPKHKLQIILQRLYRLVGLGTGLINKTIMQALQVLCESHPPVAVLPFTLTNSLLKTLTKHTAGVSSAIIAAPHDPVAVESWAGVVTAAVQHAISVDAEAGIVWCTEFVRVALEYWQSDNDRVQHIMKNCLSTSIGCVYDVITTENDKDLETVVRALVHQLEAGLSYQYHSGWRAIFELFGQCYSELGLYYVPIMIPSLKTICEMMASFSVNSVDRTDKRTMDEAEKAIGKAVQGLGVEAVVYAAPISITGNLNMDEKNLWLLPLLRKFTKNSRLMFFKAHFIPLAEKCFDVITNLEDGKGEMPNAARVGLLRTYNQVQYQIWALLPSFSNQARDVEEAQTNRAFAKLICGLIEHSELSRMDAMAALRYMISSENSSKRHLSRNSSNYLPALFNVFMKEPKTARNIDKENVVDGAHRMAALATITAYLKITPQKVSELFMSSTIAKYKEETESVRRRRALSKQVTKSAAEKYKEGTESSHRKRVLLHLARCFVPYVRAPFITTLYEEVVIPLIKDAVDKQEQKAAYRVLEELLSAESEDAVQFVDEQLSELTQLLLNNIKKAAACSRAPKLRCAKVVLGKVSSNAECDTQEDFLRGVVGESVVCCGRTNSSAARKAAFLLLADLPAAMKRIKQIDDDTTVRECMRLLSGGLLERPEFCANTIIAITAYTYQTKETMPIDILQQNVENMSALLECSSREVVQSCLSFIKGVVALYPPAVLGSLLKTIMRGIVSMTPDCARKYRLKTKSILTRLMRKFGDDYICKLVPAKHEILHRRMRNMRKEENRNRRQREAEEQQEEQEEEDKDAEENFTEKAPTSLEEILAEIDPDLTGEDGDGARSSKKQQRKRKNQPTTAWLEEDNSDDEVLDLLGEEAAKAIMTKRPREKKEPANQEEKSTEENGGFAIDPVTGKLIIVDNEKEDRREKDIDHIAVDDMEDMMHMRTGAMGGKITNRKRARDDDDDDDSIDIPLPKRDRKKKFDYGAEFRSKKCRGDVVKKGQTIKPYAYIELRKERLNRRKKAKFEGQFKSVVGGAKKGVRSGAKLRKSGKKNLVR</sequence>
<feature type="compositionally biased region" description="Basic and acidic residues" evidence="4">
    <location>
        <begin position="1299"/>
        <end position="1312"/>
    </location>
</feature>
<evidence type="ECO:0000259" key="5">
    <source>
        <dbReference type="Pfam" id="PF08161"/>
    </source>
</evidence>
<protein>
    <submittedName>
        <fullName evidence="7">RRP12-like protein</fullName>
    </submittedName>
</protein>
<feature type="compositionally biased region" description="Acidic residues" evidence="4">
    <location>
        <begin position="1236"/>
        <end position="1249"/>
    </location>
</feature>
<feature type="region of interest" description="Disordered" evidence="4">
    <location>
        <begin position="330"/>
        <end position="362"/>
    </location>
</feature>